<feature type="compositionally biased region" description="Low complexity" evidence="1">
    <location>
        <begin position="774"/>
        <end position="787"/>
    </location>
</feature>
<dbReference type="OrthoDB" id="6623421at2759"/>
<feature type="non-terminal residue" evidence="4">
    <location>
        <position position="1318"/>
    </location>
</feature>
<feature type="region of interest" description="Disordered" evidence="1">
    <location>
        <begin position="1280"/>
        <end position="1318"/>
    </location>
</feature>
<feature type="compositionally biased region" description="Basic and acidic residues" evidence="1">
    <location>
        <begin position="922"/>
        <end position="931"/>
    </location>
</feature>
<feature type="region of interest" description="Disordered" evidence="1">
    <location>
        <begin position="879"/>
        <end position="959"/>
    </location>
</feature>
<feature type="compositionally biased region" description="Basic and acidic residues" evidence="1">
    <location>
        <begin position="1182"/>
        <end position="1195"/>
    </location>
</feature>
<evidence type="ECO:0000256" key="3">
    <source>
        <dbReference type="SAM" id="SignalP"/>
    </source>
</evidence>
<feature type="compositionally biased region" description="Basic and acidic residues" evidence="1">
    <location>
        <begin position="1281"/>
        <end position="1295"/>
    </location>
</feature>
<reference evidence="4 5" key="1">
    <citation type="submission" date="2019-08" db="EMBL/GenBank/DDBJ databases">
        <title>Whole genome of Aphis craccivora.</title>
        <authorList>
            <person name="Voronova N.V."/>
            <person name="Shulinski R.S."/>
            <person name="Bandarenka Y.V."/>
            <person name="Zhorov D.G."/>
            <person name="Warner D."/>
        </authorList>
    </citation>
    <scope>NUCLEOTIDE SEQUENCE [LARGE SCALE GENOMIC DNA]</scope>
    <source>
        <strain evidence="4">180601</strain>
        <tissue evidence="4">Whole Body</tissue>
    </source>
</reference>
<sequence>MLIGGITMRRINRRLVLLSIVLVCDVVSVLGRPQEQSSASSTLKDDLVNRYTAFTTATPRSLEFVESYLSTSKNQYASNVINKKEDTRYAEPDPSLRPFFQFLLNSTKRKKRNLTKSSDSRLVENFINYSINNLRNPVHTDSLDSIILMQNIGEHSSYKHETETQYLPVPIYSKVPKPKPIKYDLFSSSSISGSIYQTSTQDPYKNWQETPLIFPNSNKKPSVSHPPFISSNYYQPNYNTPAIANDQSPTFITPIELQAPTFITPIEYQGPTFVTPISVTQAPSTDGNPPPTIVILEDIDTAVEPPLSDPIVEQDPAAAGGSGAGGAAAVGAAAGIIGAVGAGAGAAAGIAGIAGGGVVAGATAGVGGGGGGGGGGGTQTPADVVQCRASGSASKVCTELITTSSSSTTSSSGFTQILDDLIYLFTSFNFIGPLMITFWSIIFPPMSIILTSGLGVISFLFPWILPRIWFGRQLMHTFIYFCRKDDVATPIIVLAETAVDAGNARAHTTKPPLMDDSVKSVSDQLLQTSTSSSIVVSSEVRTVQKNESPLKGEAVPVLTDEDVHAVGPYSYKISSDSSTRPTGDLSTWILLGGESSPAPLNMATIKKVPKPVDATTSSLLQSYETSTTRKRKPTTEKMTTTNLPVTESPIKLQDSKFKNKTPVIVGKIPTTTTIKDKVEEVTTPLPELPPLDNNTRFGTPVVTFPHVPPRQRPSANNTKKAEKPLTTKITSTAVVISKPLNNTTTVYSTTVPSVTNTTSSSTTAVSNVTEIAENVTESSNSTTQNTSLKKKKKKKNKNKRKPVKVSNDDAQSKIDEQGTKITPGRPLSTRIYNYLAREVMPNVGVGLVGLMLTAGLAGLLLYSPIGGAAIPLVPLRRTDSHAHGHSHGHGPGYVPPETDNSQPEEQVFGQVLSGMSYGHNPYGRERPDAVPKYKSSYQPSEYPAVHNVPKYNPHDPNKYSAHDVTKYAAAADTTKYSTHDGTKFAVVESTKYTGPDTSKYSPPDTSKYSTIDVSATQDKAPYTTLDASEGPAFEQTQDSQDETYQNHHYDELKFDSSNAYDQPKYQSTSQVKGVYKEDQSSFEAPKYPGYVQDVPKEEAVAVNYNFDNHRTDEKDSSTTSSSDPTFSALQGIPKYYEQSVNPEQISVNVHQTMKMEHGPRSLRIRRQVDEHNEIDAQLPEETTVKPTEKPTDKNTENQTVGDISSSTTTSTSTVSTKIPDSSESPAMNNNQFSLMDILRRVAEVKLKMGIEILKTTAASFTQYVNAIQRKMTHMVRNLQKSNDRQQPENKQEQNVKPDSNVSDEKRQRRSIRHRIYSN</sequence>
<evidence type="ECO:0000313" key="5">
    <source>
        <dbReference type="Proteomes" id="UP000478052"/>
    </source>
</evidence>
<evidence type="ECO:0000256" key="1">
    <source>
        <dbReference type="SAM" id="MobiDB-lite"/>
    </source>
</evidence>
<accession>A0A6G0ZEQ3</accession>
<feature type="region of interest" description="Disordered" evidence="1">
    <location>
        <begin position="1023"/>
        <end position="1042"/>
    </location>
</feature>
<keyword evidence="2" id="KW-0472">Membrane</keyword>
<feature type="compositionally biased region" description="Basic residues" evidence="1">
    <location>
        <begin position="1307"/>
        <end position="1318"/>
    </location>
</feature>
<feature type="compositionally biased region" description="Basic residues" evidence="1">
    <location>
        <begin position="788"/>
        <end position="803"/>
    </location>
</feature>
<keyword evidence="2" id="KW-0812">Transmembrane</keyword>
<keyword evidence="5" id="KW-1185">Reference proteome</keyword>
<comment type="caution">
    <text evidence="4">The sequence shown here is derived from an EMBL/GenBank/DDBJ whole genome shotgun (WGS) entry which is preliminary data.</text>
</comment>
<feature type="compositionally biased region" description="Low complexity" evidence="1">
    <location>
        <begin position="1204"/>
        <end position="1216"/>
    </location>
</feature>
<proteinExistence type="predicted"/>
<feature type="region of interest" description="Disordered" evidence="1">
    <location>
        <begin position="774"/>
        <end position="823"/>
    </location>
</feature>
<dbReference type="EMBL" id="VUJU01000646">
    <property type="protein sequence ID" value="KAF0769119.1"/>
    <property type="molecule type" value="Genomic_DNA"/>
</dbReference>
<feature type="chain" id="PRO_5026173838" evidence="3">
    <location>
        <begin position="32"/>
        <end position="1318"/>
    </location>
</feature>
<feature type="region of interest" description="Disordered" evidence="1">
    <location>
        <begin position="1172"/>
        <end position="1228"/>
    </location>
</feature>
<keyword evidence="3" id="KW-0732">Signal</keyword>
<feature type="compositionally biased region" description="Polar residues" evidence="1">
    <location>
        <begin position="1218"/>
        <end position="1228"/>
    </location>
</feature>
<evidence type="ECO:0000256" key="2">
    <source>
        <dbReference type="SAM" id="Phobius"/>
    </source>
</evidence>
<keyword evidence="2" id="KW-1133">Transmembrane helix</keyword>
<dbReference type="Proteomes" id="UP000478052">
    <property type="component" value="Unassembled WGS sequence"/>
</dbReference>
<feature type="compositionally biased region" description="Basic and acidic residues" evidence="1">
    <location>
        <begin position="806"/>
        <end position="818"/>
    </location>
</feature>
<feature type="signal peptide" evidence="3">
    <location>
        <begin position="1"/>
        <end position="31"/>
    </location>
</feature>
<gene>
    <name evidence="4" type="ORF">FWK35_00009846</name>
</gene>
<evidence type="ECO:0000313" key="4">
    <source>
        <dbReference type="EMBL" id="KAF0769119.1"/>
    </source>
</evidence>
<feature type="transmembrane region" description="Helical" evidence="2">
    <location>
        <begin position="438"/>
        <end position="465"/>
    </location>
</feature>
<protein>
    <submittedName>
        <fullName evidence="4">Mucin-5AC-like</fullName>
    </submittedName>
</protein>
<organism evidence="4 5">
    <name type="scientific">Aphis craccivora</name>
    <name type="common">Cowpea aphid</name>
    <dbReference type="NCBI Taxonomy" id="307492"/>
    <lineage>
        <taxon>Eukaryota</taxon>
        <taxon>Metazoa</taxon>
        <taxon>Ecdysozoa</taxon>
        <taxon>Arthropoda</taxon>
        <taxon>Hexapoda</taxon>
        <taxon>Insecta</taxon>
        <taxon>Pterygota</taxon>
        <taxon>Neoptera</taxon>
        <taxon>Paraneoptera</taxon>
        <taxon>Hemiptera</taxon>
        <taxon>Sternorrhyncha</taxon>
        <taxon>Aphidomorpha</taxon>
        <taxon>Aphidoidea</taxon>
        <taxon>Aphididae</taxon>
        <taxon>Aphidini</taxon>
        <taxon>Aphis</taxon>
        <taxon>Aphis</taxon>
    </lineage>
</organism>
<name>A0A6G0ZEQ3_APHCR</name>
<feature type="region of interest" description="Disordered" evidence="1">
    <location>
        <begin position="705"/>
        <end position="725"/>
    </location>
</feature>
<feature type="transmembrane region" description="Helical" evidence="2">
    <location>
        <begin position="839"/>
        <end position="862"/>
    </location>
</feature>